<dbReference type="Pfam" id="PF00196">
    <property type="entry name" value="GerE"/>
    <property type="match status" value="1"/>
</dbReference>
<keyword evidence="1" id="KW-0805">Transcription regulation</keyword>
<evidence type="ECO:0000313" key="5">
    <source>
        <dbReference type="EMBL" id="MBB4105247.1"/>
    </source>
</evidence>
<dbReference type="RefSeq" id="WP_183794557.1">
    <property type="nucleotide sequence ID" value="NZ_JACIDU010000018.1"/>
</dbReference>
<keyword evidence="2 5" id="KW-0238">DNA-binding</keyword>
<dbReference type="SUPFAM" id="SSF75516">
    <property type="entry name" value="Pheromone-binding domain of LuxR-like quorum-sensing transcription factors"/>
    <property type="match status" value="1"/>
</dbReference>
<sequence>MHSTPAVAWNLSLEEAVDLASLPRRRHFTSHPFVDRLRAAVPFDHIAISGLDFDNYRHGSGASIDTDVPPAFLDAYYGDGMLRHDPFVVASQKARAPLSEEEVYLHTPPPQRLRYLKDTFGVHNRTLFPLLRGDVLYSAITFSRSKPFAAEEIEFLREAATAVYSAVTRPILDKFQAQSLRLSEGEIICLRLSSRGRTSEAIAAESGYAVDTVNTYIKTAIKKLGASNRVHGVAEAIRRRLID</sequence>
<name>A0A7W6P2W1_9HYPH</name>
<dbReference type="GO" id="GO:0006355">
    <property type="term" value="P:regulation of DNA-templated transcription"/>
    <property type="evidence" value="ECO:0007669"/>
    <property type="project" value="InterPro"/>
</dbReference>
<accession>A0A7W6P2W1</accession>
<keyword evidence="3" id="KW-0804">Transcription</keyword>
<evidence type="ECO:0000259" key="4">
    <source>
        <dbReference type="PROSITE" id="PS50043"/>
    </source>
</evidence>
<gene>
    <name evidence="5" type="ORF">GGQ66_003834</name>
</gene>
<reference evidence="5 6" key="1">
    <citation type="submission" date="2020-08" db="EMBL/GenBank/DDBJ databases">
        <title>Genomic Encyclopedia of Type Strains, Phase IV (KMG-IV): sequencing the most valuable type-strain genomes for metagenomic binning, comparative biology and taxonomic classification.</title>
        <authorList>
            <person name="Goeker M."/>
        </authorList>
    </citation>
    <scope>NUCLEOTIDE SEQUENCE [LARGE SCALE GENOMIC DNA]</scope>
    <source>
        <strain evidence="5 6">DSM 26385</strain>
    </source>
</reference>
<dbReference type="SMART" id="SM00421">
    <property type="entry name" value="HTH_LUXR"/>
    <property type="match status" value="1"/>
</dbReference>
<evidence type="ECO:0000256" key="2">
    <source>
        <dbReference type="ARBA" id="ARBA00023125"/>
    </source>
</evidence>
<feature type="domain" description="HTH luxR-type" evidence="4">
    <location>
        <begin position="175"/>
        <end position="240"/>
    </location>
</feature>
<protein>
    <submittedName>
        <fullName evidence="5">DNA-binding CsgD family transcriptional regulator</fullName>
    </submittedName>
</protein>
<proteinExistence type="predicted"/>
<organism evidence="5 6">
    <name type="scientific">Allorhizobium borbori</name>
    <dbReference type="NCBI Taxonomy" id="485907"/>
    <lineage>
        <taxon>Bacteria</taxon>
        <taxon>Pseudomonadati</taxon>
        <taxon>Pseudomonadota</taxon>
        <taxon>Alphaproteobacteria</taxon>
        <taxon>Hyphomicrobiales</taxon>
        <taxon>Rhizobiaceae</taxon>
        <taxon>Rhizobium/Agrobacterium group</taxon>
        <taxon>Allorhizobium</taxon>
    </lineage>
</organism>
<dbReference type="InterPro" id="IPR000792">
    <property type="entry name" value="Tscrpt_reg_LuxR_C"/>
</dbReference>
<evidence type="ECO:0000313" key="6">
    <source>
        <dbReference type="Proteomes" id="UP000584824"/>
    </source>
</evidence>
<dbReference type="Pfam" id="PF03472">
    <property type="entry name" value="Autoind_bind"/>
    <property type="match status" value="1"/>
</dbReference>
<dbReference type="SUPFAM" id="SSF46894">
    <property type="entry name" value="C-terminal effector domain of the bipartite response regulators"/>
    <property type="match status" value="1"/>
</dbReference>
<keyword evidence="6" id="KW-1185">Reference proteome</keyword>
<dbReference type="InterPro" id="IPR016032">
    <property type="entry name" value="Sig_transdc_resp-reg_C-effctor"/>
</dbReference>
<comment type="caution">
    <text evidence="5">The sequence shown here is derived from an EMBL/GenBank/DDBJ whole genome shotgun (WGS) entry which is preliminary data.</text>
</comment>
<dbReference type="Gene3D" id="1.10.10.10">
    <property type="entry name" value="Winged helix-like DNA-binding domain superfamily/Winged helix DNA-binding domain"/>
    <property type="match status" value="1"/>
</dbReference>
<dbReference type="GO" id="GO:0003677">
    <property type="term" value="F:DNA binding"/>
    <property type="evidence" value="ECO:0007669"/>
    <property type="project" value="UniProtKB-KW"/>
</dbReference>
<dbReference type="AlphaFoldDB" id="A0A7W6P2W1"/>
<dbReference type="InterPro" id="IPR036388">
    <property type="entry name" value="WH-like_DNA-bd_sf"/>
</dbReference>
<dbReference type="CDD" id="cd06170">
    <property type="entry name" value="LuxR_C_like"/>
    <property type="match status" value="1"/>
</dbReference>
<dbReference type="InterPro" id="IPR036693">
    <property type="entry name" value="TF_LuxR_autoind-bd_dom_sf"/>
</dbReference>
<evidence type="ECO:0000256" key="1">
    <source>
        <dbReference type="ARBA" id="ARBA00023015"/>
    </source>
</evidence>
<dbReference type="InterPro" id="IPR005143">
    <property type="entry name" value="TF_LuxR_autoind-bd_dom"/>
</dbReference>
<dbReference type="PROSITE" id="PS50043">
    <property type="entry name" value="HTH_LUXR_2"/>
    <property type="match status" value="1"/>
</dbReference>
<dbReference type="Gene3D" id="3.30.450.80">
    <property type="entry name" value="Transcription factor LuxR-like, autoinducer-binding domain"/>
    <property type="match status" value="1"/>
</dbReference>
<dbReference type="EMBL" id="JACIDU010000018">
    <property type="protein sequence ID" value="MBB4105247.1"/>
    <property type="molecule type" value="Genomic_DNA"/>
</dbReference>
<evidence type="ECO:0000256" key="3">
    <source>
        <dbReference type="ARBA" id="ARBA00023163"/>
    </source>
</evidence>
<dbReference type="Proteomes" id="UP000584824">
    <property type="component" value="Unassembled WGS sequence"/>
</dbReference>